<dbReference type="EMBL" id="JAKLTR010000010">
    <property type="protein sequence ID" value="MCG2615758.1"/>
    <property type="molecule type" value="Genomic_DNA"/>
</dbReference>
<keyword evidence="1" id="KW-0732">Signal</keyword>
<reference evidence="2" key="1">
    <citation type="submission" date="2022-01" db="EMBL/GenBank/DDBJ databases">
        <authorList>
            <person name="Jo J.-H."/>
            <person name="Im W.-T."/>
        </authorList>
    </citation>
    <scope>NUCLEOTIDE SEQUENCE</scope>
    <source>
        <strain evidence="2">NA20</strain>
    </source>
</reference>
<evidence type="ECO:0008006" key="4">
    <source>
        <dbReference type="Google" id="ProtNLM"/>
    </source>
</evidence>
<proteinExistence type="predicted"/>
<feature type="signal peptide" evidence="1">
    <location>
        <begin position="1"/>
        <end position="18"/>
    </location>
</feature>
<evidence type="ECO:0000313" key="3">
    <source>
        <dbReference type="Proteomes" id="UP001165367"/>
    </source>
</evidence>
<accession>A0ABS9KTV4</accession>
<evidence type="ECO:0000256" key="1">
    <source>
        <dbReference type="SAM" id="SignalP"/>
    </source>
</evidence>
<comment type="caution">
    <text evidence="2">The sequence shown here is derived from an EMBL/GenBank/DDBJ whole genome shotgun (WGS) entry which is preliminary data.</text>
</comment>
<protein>
    <recommendedName>
        <fullName evidence="4">Erythromycin esterase family protein</fullName>
    </recommendedName>
</protein>
<dbReference type="Proteomes" id="UP001165367">
    <property type="component" value="Unassembled WGS sequence"/>
</dbReference>
<gene>
    <name evidence="2" type="ORF">LZZ85_15770</name>
</gene>
<feature type="chain" id="PRO_5047528626" description="Erythromycin esterase family protein" evidence="1">
    <location>
        <begin position="19"/>
        <end position="430"/>
    </location>
</feature>
<keyword evidence="3" id="KW-1185">Reference proteome</keyword>
<organism evidence="2 3">
    <name type="scientific">Terrimonas ginsenosidimutans</name>
    <dbReference type="NCBI Taxonomy" id="2908004"/>
    <lineage>
        <taxon>Bacteria</taxon>
        <taxon>Pseudomonadati</taxon>
        <taxon>Bacteroidota</taxon>
        <taxon>Chitinophagia</taxon>
        <taxon>Chitinophagales</taxon>
        <taxon>Chitinophagaceae</taxon>
        <taxon>Terrimonas</taxon>
    </lineage>
</organism>
<evidence type="ECO:0000313" key="2">
    <source>
        <dbReference type="EMBL" id="MCG2615758.1"/>
    </source>
</evidence>
<dbReference type="RefSeq" id="WP_237873878.1">
    <property type="nucleotide sequence ID" value="NZ_JAKLTR010000010.1"/>
</dbReference>
<dbReference type="Gene3D" id="3.30.1870.10">
    <property type="entry name" value="EreA-like, domain 2"/>
    <property type="match status" value="1"/>
</dbReference>
<dbReference type="SUPFAM" id="SSF159501">
    <property type="entry name" value="EreA/ChaN-like"/>
    <property type="match status" value="1"/>
</dbReference>
<name>A0ABS9KTV4_9BACT</name>
<sequence>MRSFIAITFLFASLNAFSQADSSGSFVCNNASVLDTSNIANKLFDADFYKNQYFLFGENHGVAAPLAVDLALFKNLYQQAGVRFYVAEMDATKAWLINKYLQTGDTSSLSKVFRSWKADTAQWASQENYRKFQGLQKFYRELPAGQKFQVIGLDVFQDYSLVHEHAVYLTEGLKDVSLRKSVDSLLKITQGATNDDRAGLNEYARRLLPRLIAQESKAKAEMKDRYPAFKHFVTSLGFIGAGMTRDSIFYRNLESLLAINNWEDKKMYGFIGYFHTLQTGYNNIEPFASLLVKHKKATGKVASMQMMVFESKMMMPIVAPIKTMMPKPVIEKFISETPGFPTDQRYVPYTLSNDNSMMLIKGIQELKACSKPNAITLFRLTGENSPFNRSDDLAIISGFQSLKPTNQAVVTSKIFQYVILFRGSGPATPL</sequence>